<dbReference type="InterPro" id="IPR010317">
    <property type="entry name" value="WxLIP_PGBD"/>
</dbReference>
<feature type="transmembrane region" description="Helical" evidence="1">
    <location>
        <begin position="322"/>
        <end position="344"/>
    </location>
</feature>
<dbReference type="EMBL" id="UYIG01000090">
    <property type="protein sequence ID" value="VDG28135.1"/>
    <property type="molecule type" value="Genomic_DNA"/>
</dbReference>
<sequence length="349" mass="39013">MKKLTCWLLSLVGLMGGLALAVQPMQAADQKTNAEIKYSVNKLNPGKEVDASSSFYDLKVKAGQTRKIRARVYNATNQKITVKTKLLTTFTNDSGQIAYTQMAKTFDPSLQYRFDKIATLTKGSERVTIPAKGNRVVSATIKVPAGFDDGVILGSWYFEKTNQTPKQSGKGININHKYSYALAVKLTTKEITEPKLALGKVTPGLKNYRKVVEATIRNVEPAVVSKLKVKTTVTKRGSQEVLYRNTSDNLIMAPNSAFKYPTFLDKSPMKAGQYTLNMTATTKDSKWDKQTWHWQRHFTITADQARQSNRQAKNDPDAPISIWWYVAAVIGIMILTGGIVYLVMKRKRT</sequence>
<reference evidence="5 6" key="1">
    <citation type="submission" date="2018-11" db="EMBL/GenBank/DDBJ databases">
        <authorList>
            <person name="Wuyts S."/>
        </authorList>
    </citation>
    <scope>NUCLEOTIDE SEQUENCE [LARGE SCALE GENOMIC DNA]</scope>
    <source>
        <strain evidence="5">Lactobacillus mudanjiangensis AMBF249</strain>
    </source>
</reference>
<keyword evidence="2" id="KW-0732">Signal</keyword>
<evidence type="ECO:0000259" key="3">
    <source>
        <dbReference type="Pfam" id="PF06030"/>
    </source>
</evidence>
<dbReference type="OrthoDB" id="2365961at2"/>
<evidence type="ECO:0000256" key="2">
    <source>
        <dbReference type="SAM" id="SignalP"/>
    </source>
</evidence>
<keyword evidence="6" id="KW-1185">Reference proteome</keyword>
<protein>
    <submittedName>
        <fullName evidence="5">Cell surface protein [Lactobacillus plantarum JDM1]</fullName>
    </submittedName>
</protein>
<feature type="signal peptide" evidence="2">
    <location>
        <begin position="1"/>
        <end position="21"/>
    </location>
</feature>
<dbReference type="Proteomes" id="UP000289996">
    <property type="component" value="Unassembled WGS sequence"/>
</dbReference>
<evidence type="ECO:0000313" key="5">
    <source>
        <dbReference type="EMBL" id="VDG28135.1"/>
    </source>
</evidence>
<feature type="domain" description="WxL Interacting Protein host binding" evidence="4">
    <location>
        <begin position="170"/>
        <end position="309"/>
    </location>
</feature>
<dbReference type="Pfam" id="PF11797">
    <property type="entry name" value="WxLIP_HBD"/>
    <property type="match status" value="1"/>
</dbReference>
<keyword evidence="1" id="KW-0812">Transmembrane</keyword>
<gene>
    <name evidence="5" type="ORF">MUDAN_MDHGFNIF_02866</name>
</gene>
<evidence type="ECO:0000259" key="4">
    <source>
        <dbReference type="Pfam" id="PF11797"/>
    </source>
</evidence>
<dbReference type="Pfam" id="PF06030">
    <property type="entry name" value="WxLIP_PGBD"/>
    <property type="match status" value="1"/>
</dbReference>
<evidence type="ECO:0000313" key="6">
    <source>
        <dbReference type="Proteomes" id="UP000289996"/>
    </source>
</evidence>
<accession>A0A660DWN3</accession>
<organism evidence="5 6">
    <name type="scientific">Lactiplantibacillus mudanjiangensis</name>
    <dbReference type="NCBI Taxonomy" id="1296538"/>
    <lineage>
        <taxon>Bacteria</taxon>
        <taxon>Bacillati</taxon>
        <taxon>Bacillota</taxon>
        <taxon>Bacilli</taxon>
        <taxon>Lactobacillales</taxon>
        <taxon>Lactobacillaceae</taxon>
        <taxon>Lactiplantibacillus</taxon>
    </lineage>
</organism>
<evidence type="ECO:0000256" key="1">
    <source>
        <dbReference type="SAM" id="Phobius"/>
    </source>
</evidence>
<keyword evidence="1" id="KW-1133">Transmembrane helix</keyword>
<dbReference type="InterPro" id="IPR021759">
    <property type="entry name" value="WxLIP_HBD"/>
</dbReference>
<dbReference type="AlphaFoldDB" id="A0A660DWN3"/>
<proteinExistence type="predicted"/>
<keyword evidence="1" id="KW-0472">Membrane</keyword>
<feature type="chain" id="PRO_5039145023" evidence="2">
    <location>
        <begin position="22"/>
        <end position="349"/>
    </location>
</feature>
<feature type="domain" description="WxL Interacting Protein peptidoglycan binding" evidence="3">
    <location>
        <begin position="38"/>
        <end position="160"/>
    </location>
</feature>
<dbReference type="RefSeq" id="WP_130843548.1">
    <property type="nucleotide sequence ID" value="NZ_BJDY01000002.1"/>
</dbReference>
<name>A0A660DWN3_9LACO</name>